<dbReference type="Gene3D" id="1.20.1250.20">
    <property type="entry name" value="MFS general substrate transporter like domains"/>
    <property type="match status" value="2"/>
</dbReference>
<dbReference type="Pfam" id="PF07690">
    <property type="entry name" value="MFS_1"/>
    <property type="match status" value="1"/>
</dbReference>
<keyword evidence="5 6" id="KW-0472">Membrane</keyword>
<evidence type="ECO:0000259" key="7">
    <source>
        <dbReference type="PROSITE" id="PS50850"/>
    </source>
</evidence>
<dbReference type="CDD" id="cd17478">
    <property type="entry name" value="MFS_FsR"/>
    <property type="match status" value="1"/>
</dbReference>
<organism evidence="8 9">
    <name type="scientific">Desulforamulus aeronauticus DSM 10349</name>
    <dbReference type="NCBI Taxonomy" id="1121421"/>
    <lineage>
        <taxon>Bacteria</taxon>
        <taxon>Bacillati</taxon>
        <taxon>Bacillota</taxon>
        <taxon>Clostridia</taxon>
        <taxon>Eubacteriales</taxon>
        <taxon>Peptococcaceae</taxon>
        <taxon>Desulforamulus</taxon>
    </lineage>
</organism>
<feature type="domain" description="Major facilitator superfamily (MFS) profile" evidence="7">
    <location>
        <begin position="11"/>
        <end position="385"/>
    </location>
</feature>
<proteinExistence type="predicted"/>
<dbReference type="GO" id="GO:0022857">
    <property type="term" value="F:transmembrane transporter activity"/>
    <property type="evidence" value="ECO:0007669"/>
    <property type="project" value="InterPro"/>
</dbReference>
<comment type="subcellular location">
    <subcellularLocation>
        <location evidence="1">Cell membrane</location>
        <topology evidence="1">Multi-pass membrane protein</topology>
    </subcellularLocation>
</comment>
<evidence type="ECO:0000256" key="1">
    <source>
        <dbReference type="ARBA" id="ARBA00004651"/>
    </source>
</evidence>
<reference evidence="9" key="1">
    <citation type="submission" date="2016-11" db="EMBL/GenBank/DDBJ databases">
        <authorList>
            <person name="Varghese N."/>
            <person name="Submissions S."/>
        </authorList>
    </citation>
    <scope>NUCLEOTIDE SEQUENCE [LARGE SCALE GENOMIC DNA]</scope>
    <source>
        <strain evidence="9">DSM 10349</strain>
    </source>
</reference>
<dbReference type="SUPFAM" id="SSF103473">
    <property type="entry name" value="MFS general substrate transporter"/>
    <property type="match status" value="1"/>
</dbReference>
<dbReference type="RefSeq" id="WP_072914464.1">
    <property type="nucleotide sequence ID" value="NZ_FRAR01000017.1"/>
</dbReference>
<dbReference type="GO" id="GO:0005886">
    <property type="term" value="C:plasma membrane"/>
    <property type="evidence" value="ECO:0007669"/>
    <property type="project" value="UniProtKB-SubCell"/>
</dbReference>
<evidence type="ECO:0000256" key="2">
    <source>
        <dbReference type="ARBA" id="ARBA00022448"/>
    </source>
</evidence>
<dbReference type="STRING" id="1121421.SAMN02745123_02318"/>
<dbReference type="InterPro" id="IPR036259">
    <property type="entry name" value="MFS_trans_sf"/>
</dbReference>
<accession>A0A1M6TIQ5</accession>
<evidence type="ECO:0000313" key="9">
    <source>
        <dbReference type="Proteomes" id="UP000183997"/>
    </source>
</evidence>
<dbReference type="InterPro" id="IPR011701">
    <property type="entry name" value="MFS"/>
</dbReference>
<keyword evidence="9" id="KW-1185">Reference proteome</keyword>
<keyword evidence="4 6" id="KW-1133">Transmembrane helix</keyword>
<evidence type="ECO:0000313" key="8">
    <source>
        <dbReference type="EMBL" id="SHK56851.1"/>
    </source>
</evidence>
<dbReference type="EMBL" id="FRAR01000017">
    <property type="protein sequence ID" value="SHK56851.1"/>
    <property type="molecule type" value="Genomic_DNA"/>
</dbReference>
<evidence type="ECO:0000256" key="3">
    <source>
        <dbReference type="ARBA" id="ARBA00022692"/>
    </source>
</evidence>
<dbReference type="PROSITE" id="PS50850">
    <property type="entry name" value="MFS"/>
    <property type="match status" value="1"/>
</dbReference>
<gene>
    <name evidence="8" type="ORF">SAMN02745123_02318</name>
</gene>
<feature type="transmembrane region" description="Helical" evidence="6">
    <location>
        <begin position="242"/>
        <end position="263"/>
    </location>
</feature>
<dbReference type="PANTHER" id="PTHR43129">
    <property type="entry name" value="FOSMIDOMYCIN RESISTANCE PROTEIN"/>
    <property type="match status" value="1"/>
</dbReference>
<dbReference type="PANTHER" id="PTHR43129:SF1">
    <property type="entry name" value="FOSMIDOMYCIN RESISTANCE PROTEIN"/>
    <property type="match status" value="1"/>
</dbReference>
<dbReference type="AlphaFoldDB" id="A0A1M6TIQ5"/>
<feature type="transmembrane region" description="Helical" evidence="6">
    <location>
        <begin position="331"/>
        <end position="353"/>
    </location>
</feature>
<feature type="transmembrane region" description="Helical" evidence="6">
    <location>
        <begin position="12"/>
        <end position="35"/>
    </location>
</feature>
<name>A0A1M6TIQ5_9FIRM</name>
<evidence type="ECO:0000256" key="6">
    <source>
        <dbReference type="SAM" id="Phobius"/>
    </source>
</evidence>
<dbReference type="InterPro" id="IPR020846">
    <property type="entry name" value="MFS_dom"/>
</dbReference>
<evidence type="ECO:0000256" key="4">
    <source>
        <dbReference type="ARBA" id="ARBA00022989"/>
    </source>
</evidence>
<keyword evidence="3 6" id="KW-0812">Transmembrane</keyword>
<keyword evidence="2" id="KW-0813">Transport</keyword>
<feature type="transmembrane region" description="Helical" evidence="6">
    <location>
        <begin position="203"/>
        <end position="222"/>
    </location>
</feature>
<feature type="transmembrane region" description="Helical" evidence="6">
    <location>
        <begin position="163"/>
        <end position="182"/>
    </location>
</feature>
<evidence type="ECO:0000256" key="5">
    <source>
        <dbReference type="ARBA" id="ARBA00023136"/>
    </source>
</evidence>
<feature type="transmembrane region" description="Helical" evidence="6">
    <location>
        <begin position="137"/>
        <end position="157"/>
    </location>
</feature>
<feature type="transmembrane region" description="Helical" evidence="6">
    <location>
        <begin position="359"/>
        <end position="380"/>
    </location>
</feature>
<protein>
    <submittedName>
        <fullName evidence="8">MFS transporter, FSR family, fosmidomycin resistance protein</fullName>
    </submittedName>
</protein>
<feature type="transmembrane region" description="Helical" evidence="6">
    <location>
        <begin position="100"/>
        <end position="116"/>
    </location>
</feature>
<feature type="transmembrane region" description="Helical" evidence="6">
    <location>
        <begin position="299"/>
        <end position="319"/>
    </location>
</feature>
<dbReference type="Proteomes" id="UP000183997">
    <property type="component" value="Unassembled WGS sequence"/>
</dbReference>
<sequence length="398" mass="41924">MFRYVKSIPYPIWLITCAHAVTDLSSGALFVALPFFKAKFGLSYAELTAVVLLQSLTSSVSQPIFGYLSDRKSRPWWMPFGCFIAGAMMLVSLLVPTYPLVLLCTAVSGFGGAIFHPEGAKIVNWLSGKAKGKGASVFSVGGNAGFALGSLFLGTLLIGSPTIVYLFIVPNIVVCILLLLVLKQLTRLPQRKQGGSGKVKVAISMNLPLLALLGMVLARSTVNSGISTFVPLYYTSFLHGNSAYAASLLTVYLAAGAAGTLLGGPLSDRYGSKKVMLYSILPVAPLLYLFKVLDGVGAFILLALVSILLAATFTSSLVMAQKMMPGNIAMASGLTLGFSIGLGAMGVLALGHVADTLGLSWVFNLLSVLPIAGFILTLFVQEPDDASAKQPVPEVRST</sequence>